<proteinExistence type="inferred from homology"/>
<evidence type="ECO:0000256" key="6">
    <source>
        <dbReference type="ARBA" id="ARBA00023303"/>
    </source>
</evidence>
<keyword evidence="6 10" id="KW-0407">Ion channel</keyword>
<keyword evidence="10" id="KW-0813">Transport</keyword>
<dbReference type="PANTHER" id="PTHR28259">
    <property type="entry name" value="FLUORIDE EXPORT PROTEIN 1-RELATED"/>
    <property type="match status" value="1"/>
</dbReference>
<dbReference type="PANTHER" id="PTHR28259:SF1">
    <property type="entry name" value="FLUORIDE EXPORT PROTEIN 1-RELATED"/>
    <property type="match status" value="1"/>
</dbReference>
<feature type="binding site" evidence="10">
    <location>
        <position position="75"/>
    </location>
    <ligand>
        <name>Na(+)</name>
        <dbReference type="ChEBI" id="CHEBI:29101"/>
        <note>structural</note>
    </ligand>
</feature>
<keyword evidence="10" id="KW-0479">Metal-binding</keyword>
<organism evidence="11 12">
    <name type="scientific">Oceanobacillus indicireducens</name>
    <dbReference type="NCBI Taxonomy" id="1004261"/>
    <lineage>
        <taxon>Bacteria</taxon>
        <taxon>Bacillati</taxon>
        <taxon>Bacillota</taxon>
        <taxon>Bacilli</taxon>
        <taxon>Bacillales</taxon>
        <taxon>Bacillaceae</taxon>
        <taxon>Oceanobacillus</taxon>
    </lineage>
</organism>
<comment type="catalytic activity">
    <reaction evidence="8">
        <text>fluoride(in) = fluoride(out)</text>
        <dbReference type="Rhea" id="RHEA:76159"/>
        <dbReference type="ChEBI" id="CHEBI:17051"/>
    </reaction>
    <physiologicalReaction direction="left-to-right" evidence="8">
        <dbReference type="Rhea" id="RHEA:76160"/>
    </physiologicalReaction>
</comment>
<evidence type="ECO:0000256" key="9">
    <source>
        <dbReference type="ARBA" id="ARBA00049940"/>
    </source>
</evidence>
<evidence type="ECO:0000256" key="10">
    <source>
        <dbReference type="HAMAP-Rule" id="MF_00454"/>
    </source>
</evidence>
<evidence type="ECO:0000313" key="11">
    <source>
        <dbReference type="EMBL" id="GGN66079.1"/>
    </source>
</evidence>
<evidence type="ECO:0000256" key="8">
    <source>
        <dbReference type="ARBA" id="ARBA00035585"/>
    </source>
</evidence>
<feature type="transmembrane region" description="Helical" evidence="10">
    <location>
        <begin position="5"/>
        <end position="26"/>
    </location>
</feature>
<dbReference type="Proteomes" id="UP000624041">
    <property type="component" value="Unassembled WGS sequence"/>
</dbReference>
<keyword evidence="4 10" id="KW-1133">Transmembrane helix</keyword>
<comment type="caution">
    <text evidence="11">The sequence shown here is derived from an EMBL/GenBank/DDBJ whole genome shotgun (WGS) entry which is preliminary data.</text>
</comment>
<dbReference type="GO" id="GO:0046872">
    <property type="term" value="F:metal ion binding"/>
    <property type="evidence" value="ECO:0007669"/>
    <property type="project" value="UniProtKB-KW"/>
</dbReference>
<dbReference type="GO" id="GO:0140114">
    <property type="term" value="P:cellular detoxification of fluoride"/>
    <property type="evidence" value="ECO:0007669"/>
    <property type="project" value="UniProtKB-UniRule"/>
</dbReference>
<dbReference type="GO" id="GO:0005886">
    <property type="term" value="C:plasma membrane"/>
    <property type="evidence" value="ECO:0007669"/>
    <property type="project" value="UniProtKB-SubCell"/>
</dbReference>
<keyword evidence="12" id="KW-1185">Reference proteome</keyword>
<evidence type="ECO:0000256" key="7">
    <source>
        <dbReference type="ARBA" id="ARBA00035120"/>
    </source>
</evidence>
<evidence type="ECO:0000256" key="5">
    <source>
        <dbReference type="ARBA" id="ARBA00023136"/>
    </source>
</evidence>
<dbReference type="NCBIfam" id="TIGR00494">
    <property type="entry name" value="crcB"/>
    <property type="match status" value="1"/>
</dbReference>
<dbReference type="AlphaFoldDB" id="A0A917Y4L6"/>
<dbReference type="EMBL" id="BMOS01000042">
    <property type="protein sequence ID" value="GGN66079.1"/>
    <property type="molecule type" value="Genomic_DNA"/>
</dbReference>
<keyword evidence="5 10" id="KW-0472">Membrane</keyword>
<keyword evidence="10" id="KW-0406">Ion transport</keyword>
<sequence length="124" mass="13585">MIYIYIGLVGALGAMLRYSIGILIMTEHVFPYATLLVNLIGSFLLAWLTYGLFKRIHLDEKLKTAITTGFVGSFTTFSAVSVETVELFQNQSMLLGCVYVFVSLVGGLGMCEVGFRVSRGVGEK</sequence>
<protein>
    <recommendedName>
        <fullName evidence="10">Fluoride-specific ion channel FluC</fullName>
    </recommendedName>
</protein>
<dbReference type="InterPro" id="IPR003691">
    <property type="entry name" value="FluC"/>
</dbReference>
<gene>
    <name evidence="10" type="primary">fluC</name>
    <name evidence="10" type="synonym">crcB</name>
    <name evidence="11" type="ORF">GCM10007971_35630</name>
</gene>
<keyword evidence="10" id="KW-0915">Sodium</keyword>
<comment type="activity regulation">
    <text evidence="10">Na(+) is not transported, but it plays an essential structural role and its presence is essential for fluoride channel function.</text>
</comment>
<keyword evidence="2 10" id="KW-1003">Cell membrane</keyword>
<accession>A0A917Y4L6</accession>
<feature type="transmembrane region" description="Helical" evidence="10">
    <location>
        <begin position="93"/>
        <end position="115"/>
    </location>
</feature>
<dbReference type="GO" id="GO:0062054">
    <property type="term" value="F:fluoride channel activity"/>
    <property type="evidence" value="ECO:0007669"/>
    <property type="project" value="UniProtKB-UniRule"/>
</dbReference>
<reference evidence="11" key="1">
    <citation type="journal article" date="2014" name="Int. J. Syst. Evol. Microbiol.">
        <title>Complete genome sequence of Corynebacterium casei LMG S-19264T (=DSM 44701T), isolated from a smear-ripened cheese.</title>
        <authorList>
            <consortium name="US DOE Joint Genome Institute (JGI-PGF)"/>
            <person name="Walter F."/>
            <person name="Albersmeier A."/>
            <person name="Kalinowski J."/>
            <person name="Ruckert C."/>
        </authorList>
    </citation>
    <scope>NUCLEOTIDE SEQUENCE</scope>
    <source>
        <strain evidence="11">JCM 17251</strain>
    </source>
</reference>
<feature type="transmembrane region" description="Helical" evidence="10">
    <location>
        <begin position="65"/>
        <end position="81"/>
    </location>
</feature>
<evidence type="ECO:0000256" key="3">
    <source>
        <dbReference type="ARBA" id="ARBA00022692"/>
    </source>
</evidence>
<dbReference type="HAMAP" id="MF_00454">
    <property type="entry name" value="FluC"/>
    <property type="match status" value="1"/>
</dbReference>
<comment type="subcellular location">
    <subcellularLocation>
        <location evidence="1 10">Cell membrane</location>
        <topology evidence="1 10">Multi-pass membrane protein</topology>
    </subcellularLocation>
</comment>
<evidence type="ECO:0000256" key="4">
    <source>
        <dbReference type="ARBA" id="ARBA00022989"/>
    </source>
</evidence>
<feature type="transmembrane region" description="Helical" evidence="10">
    <location>
        <begin position="32"/>
        <end position="53"/>
    </location>
</feature>
<reference evidence="11" key="2">
    <citation type="submission" date="2020-09" db="EMBL/GenBank/DDBJ databases">
        <authorList>
            <person name="Sun Q."/>
            <person name="Ohkuma M."/>
        </authorList>
    </citation>
    <scope>NUCLEOTIDE SEQUENCE</scope>
    <source>
        <strain evidence="11">JCM 17251</strain>
    </source>
</reference>
<evidence type="ECO:0000256" key="1">
    <source>
        <dbReference type="ARBA" id="ARBA00004651"/>
    </source>
</evidence>
<dbReference type="Pfam" id="PF02537">
    <property type="entry name" value="CRCB"/>
    <property type="match status" value="1"/>
</dbReference>
<keyword evidence="3 10" id="KW-0812">Transmembrane</keyword>
<dbReference type="RefSeq" id="WP_188859323.1">
    <property type="nucleotide sequence ID" value="NZ_BMOS01000042.1"/>
</dbReference>
<name>A0A917Y4L6_9BACI</name>
<comment type="function">
    <text evidence="9 10">Fluoride-specific ion channel. Important for reducing fluoride concentration in the cell, thus reducing its toxicity.</text>
</comment>
<evidence type="ECO:0000256" key="2">
    <source>
        <dbReference type="ARBA" id="ARBA00022475"/>
    </source>
</evidence>
<comment type="similarity">
    <text evidence="7 10">Belongs to the fluoride channel Fluc/FEX (TC 1.A.43) family.</text>
</comment>
<evidence type="ECO:0000313" key="12">
    <source>
        <dbReference type="Proteomes" id="UP000624041"/>
    </source>
</evidence>
<feature type="binding site" evidence="10">
    <location>
        <position position="72"/>
    </location>
    <ligand>
        <name>Na(+)</name>
        <dbReference type="ChEBI" id="CHEBI:29101"/>
        <note>structural</note>
    </ligand>
</feature>